<evidence type="ECO:0000313" key="1">
    <source>
        <dbReference type="EMBL" id="VDO19961.1"/>
    </source>
</evidence>
<organism evidence="2 3">
    <name type="scientific">Heligmosomoides polygyrus</name>
    <name type="common">Parasitic roundworm</name>
    <dbReference type="NCBI Taxonomy" id="6339"/>
    <lineage>
        <taxon>Eukaryota</taxon>
        <taxon>Metazoa</taxon>
        <taxon>Ecdysozoa</taxon>
        <taxon>Nematoda</taxon>
        <taxon>Chromadorea</taxon>
        <taxon>Rhabditida</taxon>
        <taxon>Rhabditina</taxon>
        <taxon>Rhabditomorpha</taxon>
        <taxon>Strongyloidea</taxon>
        <taxon>Heligmosomidae</taxon>
        <taxon>Heligmosomoides</taxon>
    </lineage>
</organism>
<accession>A0A3P7TFU8</accession>
<name>A0A183F5W8_HELPZ</name>
<evidence type="ECO:0000313" key="3">
    <source>
        <dbReference type="WBParaSite" id="HPBE_0000156001-mRNA-1"/>
    </source>
</evidence>
<reference evidence="3" key="2">
    <citation type="submission" date="2019-09" db="UniProtKB">
        <authorList>
            <consortium name="WormBaseParasite"/>
        </authorList>
    </citation>
    <scope>IDENTIFICATION</scope>
</reference>
<proteinExistence type="predicted"/>
<keyword evidence="2" id="KW-1185">Reference proteome</keyword>
<dbReference type="EMBL" id="UZAH01001765">
    <property type="protein sequence ID" value="VDO19961.1"/>
    <property type="molecule type" value="Genomic_DNA"/>
</dbReference>
<evidence type="ECO:0000313" key="2">
    <source>
        <dbReference type="Proteomes" id="UP000050761"/>
    </source>
</evidence>
<protein>
    <submittedName>
        <fullName evidence="1 3">Uncharacterized protein</fullName>
    </submittedName>
</protein>
<accession>A0A183F5W8</accession>
<dbReference type="WBParaSite" id="HPBE_0000156001-mRNA-1">
    <property type="protein sequence ID" value="HPBE_0000156001-mRNA-1"/>
    <property type="gene ID" value="HPBE_0000156001"/>
</dbReference>
<reference evidence="1 2" key="1">
    <citation type="submission" date="2018-11" db="EMBL/GenBank/DDBJ databases">
        <authorList>
            <consortium name="Pathogen Informatics"/>
        </authorList>
    </citation>
    <scope>NUCLEOTIDE SEQUENCE [LARGE SCALE GENOMIC DNA]</scope>
</reference>
<dbReference type="AlphaFoldDB" id="A0A183F5W8"/>
<gene>
    <name evidence="1" type="ORF">HPBE_LOCUS1561</name>
</gene>
<sequence length="85" mass="8791">MTPALPRKAKPQPRAASSVLDDLSTLLDGDLFAKPASMPYAPVSLNTGKPTLSDLCSSSSASKVSSSALDALARSNFEVGIERLA</sequence>
<dbReference type="Proteomes" id="UP000050761">
    <property type="component" value="Unassembled WGS sequence"/>
</dbReference>